<feature type="signal peptide" evidence="3">
    <location>
        <begin position="1"/>
        <end position="26"/>
    </location>
</feature>
<keyword evidence="2" id="KW-1133">Transmembrane helix</keyword>
<keyword evidence="2" id="KW-0812">Transmembrane</keyword>
<keyword evidence="2" id="KW-0472">Membrane</keyword>
<organism evidence="4 5">
    <name type="scientific">Trichoderma gamsii</name>
    <dbReference type="NCBI Taxonomy" id="398673"/>
    <lineage>
        <taxon>Eukaryota</taxon>
        <taxon>Fungi</taxon>
        <taxon>Dikarya</taxon>
        <taxon>Ascomycota</taxon>
        <taxon>Pezizomycotina</taxon>
        <taxon>Sordariomycetes</taxon>
        <taxon>Hypocreomycetidae</taxon>
        <taxon>Hypocreales</taxon>
        <taxon>Hypocreaceae</taxon>
        <taxon>Trichoderma</taxon>
    </lineage>
</organism>
<accession>A0A2P4ZPQ8</accession>
<evidence type="ECO:0000256" key="1">
    <source>
        <dbReference type="SAM" id="MobiDB-lite"/>
    </source>
</evidence>
<feature type="region of interest" description="Disordered" evidence="1">
    <location>
        <begin position="167"/>
        <end position="234"/>
    </location>
</feature>
<evidence type="ECO:0000313" key="4">
    <source>
        <dbReference type="EMBL" id="PON26254.1"/>
    </source>
</evidence>
<sequence length="325" mass="34434">MRAFTVHASRLLAVFLFLSQFRIPSAQNLGTLPTPVTRLPQRNVDHHGDDFDKRADIQTRMSTCGFQDGDPSKMRTADPGFDCRVDTMNGLWGFCPVTVIAATDCGLAGSCVDQASCSSGCGQFDMNQLTTFTCGPKQFCSTALLTFGVDQTYTYIACGGSPKTDHYLASPTSQPSSTTTTSAKQTSTAPVSSSLKPTNASPGSTSEPSRPSTTGSLAKETSGNSGSNDSDGSSTNNTGAIIGGVIGGIALLCFSGIAAILLLRRSRSRPRQTRMTGAQGEEHEAWYHLSPKTKSDHRFTGGWGPRELPSSSYNRTSVHPVELPG</sequence>
<feature type="transmembrane region" description="Helical" evidence="2">
    <location>
        <begin position="240"/>
        <end position="263"/>
    </location>
</feature>
<feature type="chain" id="PRO_5015179434" description="Mid2 domain-containing protein" evidence="3">
    <location>
        <begin position="27"/>
        <end position="325"/>
    </location>
</feature>
<evidence type="ECO:0008006" key="6">
    <source>
        <dbReference type="Google" id="ProtNLM"/>
    </source>
</evidence>
<proteinExistence type="predicted"/>
<keyword evidence="3" id="KW-0732">Signal</keyword>
<feature type="compositionally biased region" description="Polar residues" evidence="1">
    <location>
        <begin position="191"/>
        <end position="216"/>
    </location>
</feature>
<evidence type="ECO:0000256" key="3">
    <source>
        <dbReference type="SAM" id="SignalP"/>
    </source>
</evidence>
<dbReference type="RefSeq" id="XP_018665363.1">
    <property type="nucleotide sequence ID" value="XM_018801570.1"/>
</dbReference>
<reference evidence="4 5" key="1">
    <citation type="journal article" date="2016" name="Genome Announc.">
        <title>Draft Whole-Genome Sequence of Trichoderma gamsii T6085, a Promising Biocontrol Agent of Fusarium Head Blight on Wheat.</title>
        <authorList>
            <person name="Baroncelli R."/>
            <person name="Zapparata A."/>
            <person name="Piaggeschi G."/>
            <person name="Sarrocco S."/>
            <person name="Vannacci G."/>
        </authorList>
    </citation>
    <scope>NUCLEOTIDE SEQUENCE [LARGE SCALE GENOMIC DNA]</scope>
    <source>
        <strain evidence="4 5">T6085</strain>
    </source>
</reference>
<feature type="compositionally biased region" description="Low complexity" evidence="1">
    <location>
        <begin position="221"/>
        <end position="234"/>
    </location>
</feature>
<name>A0A2P4ZPQ8_9HYPO</name>
<dbReference type="EMBL" id="JPDN02000014">
    <property type="protein sequence ID" value="PON26254.1"/>
    <property type="molecule type" value="Genomic_DNA"/>
</dbReference>
<dbReference type="GeneID" id="29981653"/>
<dbReference type="Proteomes" id="UP000054821">
    <property type="component" value="Unassembled WGS sequence"/>
</dbReference>
<protein>
    <recommendedName>
        <fullName evidence="6">Mid2 domain-containing protein</fullName>
    </recommendedName>
</protein>
<dbReference type="AlphaFoldDB" id="A0A2P4ZPQ8"/>
<feature type="compositionally biased region" description="Low complexity" evidence="1">
    <location>
        <begin position="169"/>
        <end position="190"/>
    </location>
</feature>
<comment type="caution">
    <text evidence="4">The sequence shown here is derived from an EMBL/GenBank/DDBJ whole genome shotgun (WGS) entry which is preliminary data.</text>
</comment>
<keyword evidence="5" id="KW-1185">Reference proteome</keyword>
<gene>
    <name evidence="4" type="ORF">TGAM01_v204730</name>
</gene>
<evidence type="ECO:0000256" key="2">
    <source>
        <dbReference type="SAM" id="Phobius"/>
    </source>
</evidence>
<evidence type="ECO:0000313" key="5">
    <source>
        <dbReference type="Proteomes" id="UP000054821"/>
    </source>
</evidence>
<feature type="region of interest" description="Disordered" evidence="1">
    <location>
        <begin position="293"/>
        <end position="325"/>
    </location>
</feature>